<proteinExistence type="predicted"/>
<reference evidence="2 3" key="1">
    <citation type="submission" date="2021-03" db="EMBL/GenBank/DDBJ databases">
        <title>Genomic Encyclopedia of Type Strains, Phase IV (KMG-IV): sequencing the most valuable type-strain genomes for metagenomic binning, comparative biology and taxonomic classification.</title>
        <authorList>
            <person name="Goeker M."/>
        </authorList>
    </citation>
    <scope>NUCLEOTIDE SEQUENCE [LARGE SCALE GENOMIC DNA]</scope>
    <source>
        <strain evidence="2 3">DSM 3984</strain>
    </source>
</reference>
<dbReference type="EMBL" id="JAGGJZ010000004">
    <property type="protein sequence ID" value="MBP1889928.1"/>
    <property type="molecule type" value="Genomic_DNA"/>
</dbReference>
<sequence>MKAVLKIAGMNNSKDVKKVQSAISMSEGVIASEVVLAKKEIIVIYNDFYINLENIIDKIEEAGYTVI</sequence>
<keyword evidence="3" id="KW-1185">Reference proteome</keyword>
<dbReference type="PROSITE" id="PS50846">
    <property type="entry name" value="HMA_2"/>
    <property type="match status" value="1"/>
</dbReference>
<evidence type="ECO:0000259" key="1">
    <source>
        <dbReference type="PROSITE" id="PS50846"/>
    </source>
</evidence>
<dbReference type="Pfam" id="PF00403">
    <property type="entry name" value="HMA"/>
    <property type="match status" value="1"/>
</dbReference>
<dbReference type="CDD" id="cd00371">
    <property type="entry name" value="HMA"/>
    <property type="match status" value="1"/>
</dbReference>
<dbReference type="SUPFAM" id="SSF55008">
    <property type="entry name" value="HMA, heavy metal-associated domain"/>
    <property type="match status" value="1"/>
</dbReference>
<dbReference type="InterPro" id="IPR036163">
    <property type="entry name" value="HMA_dom_sf"/>
</dbReference>
<organism evidence="2 3">
    <name type="scientific">Clostridium moniliforme</name>
    <dbReference type="NCBI Taxonomy" id="39489"/>
    <lineage>
        <taxon>Bacteria</taxon>
        <taxon>Bacillati</taxon>
        <taxon>Bacillota</taxon>
        <taxon>Clostridia</taxon>
        <taxon>Eubacteriales</taxon>
        <taxon>Clostridiaceae</taxon>
        <taxon>Clostridium</taxon>
    </lineage>
</organism>
<protein>
    <submittedName>
        <fullName evidence="2">Copper chaperone CopZ</fullName>
    </submittedName>
</protein>
<dbReference type="Gene3D" id="3.30.70.100">
    <property type="match status" value="1"/>
</dbReference>
<dbReference type="InterPro" id="IPR006121">
    <property type="entry name" value="HMA_dom"/>
</dbReference>
<evidence type="ECO:0000313" key="3">
    <source>
        <dbReference type="Proteomes" id="UP000783390"/>
    </source>
</evidence>
<evidence type="ECO:0000313" key="2">
    <source>
        <dbReference type="EMBL" id="MBP1889928.1"/>
    </source>
</evidence>
<name>A0ABS4F0Z6_9CLOT</name>
<dbReference type="Proteomes" id="UP000783390">
    <property type="component" value="Unassembled WGS sequence"/>
</dbReference>
<gene>
    <name evidence="2" type="ORF">J2Z53_001512</name>
</gene>
<accession>A0ABS4F0Z6</accession>
<feature type="domain" description="HMA" evidence="1">
    <location>
        <begin position="1"/>
        <end position="67"/>
    </location>
</feature>
<dbReference type="RefSeq" id="WP_209796824.1">
    <property type="nucleotide sequence ID" value="NZ_JAGGJZ010000004.1"/>
</dbReference>
<comment type="caution">
    <text evidence="2">The sequence shown here is derived from an EMBL/GenBank/DDBJ whole genome shotgun (WGS) entry which is preliminary data.</text>
</comment>